<evidence type="ECO:0000256" key="3">
    <source>
        <dbReference type="SAM" id="Phobius"/>
    </source>
</evidence>
<protein>
    <submittedName>
        <fullName evidence="5">Leucine-rich repeat neuronal protein 2</fullName>
    </submittedName>
</protein>
<proteinExistence type="predicted"/>
<accession>A0A8D8FZE1</accession>
<sequence>MGVTVNLSIIMFVSLVITATHVVSSDQSTVQDTWNCERNASRCKLKAIVNYGEAGLEFAVHFDCAAKPIFNQHSRKVFRNVKRYRLEGDEVSRDGLGLEYLHFPEQVEVLVLADYCLERIGDDAFDRFASLESLTLKDSAVKRIETRSFQGLSNLKELEIDSVQIESMDVEGLNNLKNLTKLLIVNSGLITLKTINLERLNNITIVDSTVSDVNKMISMSSASVEYFNAVNISSDKDANVELCSSSNSSQLKTLQIERSNLESFSMCNYDLIQTLNLSSNGLTDAAVQLFSLPNVIIIDLSLNHLTHFTNTTLFDCPRLVRLSLRQNRLQFLHLSHFEHLQEVILSGNQLHELLPELFVPSIDLIVDDNPWDCVWLLQLIQQHPQYFAQLKYHQVHYGLTVRGLPCIVHLVISTSTSSTEPLPLSTLPTILRHPVQTYPTVTIVEPFNVPSKLKIILATVVTGLFVSHSILLLYNRYKRLHHEPFYRRLPKEDQLARFTITTRTDSFLYEAPTPEVQETALLRHIYEELPERRTEECYDHLQFHRLEVEEDVVDV</sequence>
<keyword evidence="1" id="KW-0433">Leucine-rich repeat</keyword>
<keyword evidence="3" id="KW-1133">Transmembrane helix</keyword>
<keyword evidence="4" id="KW-0732">Signal</keyword>
<evidence type="ECO:0000256" key="2">
    <source>
        <dbReference type="ARBA" id="ARBA00022737"/>
    </source>
</evidence>
<dbReference type="PANTHER" id="PTHR24366:SF96">
    <property type="entry name" value="LEUCINE RICH REPEAT CONTAINING 53"/>
    <property type="match status" value="1"/>
</dbReference>
<keyword evidence="3" id="KW-0812">Transmembrane</keyword>
<feature type="signal peptide" evidence="4">
    <location>
        <begin position="1"/>
        <end position="25"/>
    </location>
</feature>
<evidence type="ECO:0000313" key="5">
    <source>
        <dbReference type="EMBL" id="CAG6488099.1"/>
    </source>
</evidence>
<dbReference type="InterPro" id="IPR001611">
    <property type="entry name" value="Leu-rich_rpt"/>
</dbReference>
<name>A0A8D8FZE1_CULPI</name>
<dbReference type="SUPFAM" id="SSF52058">
    <property type="entry name" value="L domain-like"/>
    <property type="match status" value="1"/>
</dbReference>
<dbReference type="Gene3D" id="3.80.10.10">
    <property type="entry name" value="Ribonuclease Inhibitor"/>
    <property type="match status" value="2"/>
</dbReference>
<reference evidence="5" key="1">
    <citation type="submission" date="2021-05" db="EMBL/GenBank/DDBJ databases">
        <authorList>
            <person name="Alioto T."/>
            <person name="Alioto T."/>
            <person name="Gomez Garrido J."/>
        </authorList>
    </citation>
    <scope>NUCLEOTIDE SEQUENCE</scope>
</reference>
<feature type="chain" id="PRO_5034557748" evidence="4">
    <location>
        <begin position="26"/>
        <end position="555"/>
    </location>
</feature>
<keyword evidence="3" id="KW-0472">Membrane</keyword>
<evidence type="ECO:0000256" key="1">
    <source>
        <dbReference type="ARBA" id="ARBA00022614"/>
    </source>
</evidence>
<keyword evidence="2" id="KW-0677">Repeat</keyword>
<dbReference type="PANTHER" id="PTHR24366">
    <property type="entry name" value="IG(IMMUNOGLOBULIN) AND LRR(LEUCINE RICH REPEAT) DOMAINS"/>
    <property type="match status" value="1"/>
</dbReference>
<dbReference type="EMBL" id="HBUE01109300">
    <property type="protein sequence ID" value="CAG6488099.1"/>
    <property type="molecule type" value="Transcribed_RNA"/>
</dbReference>
<dbReference type="AlphaFoldDB" id="A0A8D8FZE1"/>
<feature type="transmembrane region" description="Helical" evidence="3">
    <location>
        <begin position="455"/>
        <end position="474"/>
    </location>
</feature>
<evidence type="ECO:0000256" key="4">
    <source>
        <dbReference type="SAM" id="SignalP"/>
    </source>
</evidence>
<dbReference type="SMART" id="SM00369">
    <property type="entry name" value="LRR_TYP"/>
    <property type="match status" value="4"/>
</dbReference>
<dbReference type="InterPro" id="IPR003591">
    <property type="entry name" value="Leu-rich_rpt_typical-subtyp"/>
</dbReference>
<dbReference type="InterPro" id="IPR032675">
    <property type="entry name" value="LRR_dom_sf"/>
</dbReference>
<dbReference type="Pfam" id="PF13855">
    <property type="entry name" value="LRR_8"/>
    <property type="match status" value="2"/>
</dbReference>
<organism evidence="5">
    <name type="scientific">Culex pipiens</name>
    <name type="common">House mosquito</name>
    <dbReference type="NCBI Taxonomy" id="7175"/>
    <lineage>
        <taxon>Eukaryota</taxon>
        <taxon>Metazoa</taxon>
        <taxon>Ecdysozoa</taxon>
        <taxon>Arthropoda</taxon>
        <taxon>Hexapoda</taxon>
        <taxon>Insecta</taxon>
        <taxon>Pterygota</taxon>
        <taxon>Neoptera</taxon>
        <taxon>Endopterygota</taxon>
        <taxon>Diptera</taxon>
        <taxon>Nematocera</taxon>
        <taxon>Culicoidea</taxon>
        <taxon>Culicidae</taxon>
        <taxon>Culicinae</taxon>
        <taxon>Culicini</taxon>
        <taxon>Culex</taxon>
        <taxon>Culex</taxon>
    </lineage>
</organism>